<name>A0A1G2FXK8_9BACT</name>
<sequence length="71" mass="7430">MPSQAGRLFDCAGNLPLKPLFTTAAGTIRLKLATSGTCRRNATAARTALRPVIGLRAARDALVPAYRSSAC</sequence>
<dbReference type="AlphaFoldDB" id="A0A1G2FXK8"/>
<comment type="caution">
    <text evidence="1">The sequence shown here is derived from an EMBL/GenBank/DDBJ whole genome shotgun (WGS) entry which is preliminary data.</text>
</comment>
<evidence type="ECO:0000313" key="1">
    <source>
        <dbReference type="EMBL" id="OGZ42803.1"/>
    </source>
</evidence>
<evidence type="ECO:0000313" key="2">
    <source>
        <dbReference type="Proteomes" id="UP000176700"/>
    </source>
</evidence>
<proteinExistence type="predicted"/>
<organism evidence="1 2">
    <name type="scientific">Candidatus Ryanbacteria bacterium RIFCSPHIGHO2_01_45_13</name>
    <dbReference type="NCBI Taxonomy" id="1802112"/>
    <lineage>
        <taxon>Bacteria</taxon>
        <taxon>Candidatus Ryaniibacteriota</taxon>
    </lineage>
</organism>
<dbReference type="EMBL" id="MHNI01000013">
    <property type="protein sequence ID" value="OGZ42803.1"/>
    <property type="molecule type" value="Genomic_DNA"/>
</dbReference>
<gene>
    <name evidence="1" type="ORF">A2W41_00590</name>
</gene>
<reference evidence="1 2" key="1">
    <citation type="journal article" date="2016" name="Nat. Commun.">
        <title>Thousands of microbial genomes shed light on interconnected biogeochemical processes in an aquifer system.</title>
        <authorList>
            <person name="Anantharaman K."/>
            <person name="Brown C.T."/>
            <person name="Hug L.A."/>
            <person name="Sharon I."/>
            <person name="Castelle C.J."/>
            <person name="Probst A.J."/>
            <person name="Thomas B.C."/>
            <person name="Singh A."/>
            <person name="Wilkins M.J."/>
            <person name="Karaoz U."/>
            <person name="Brodie E.L."/>
            <person name="Williams K.H."/>
            <person name="Hubbard S.S."/>
            <person name="Banfield J.F."/>
        </authorList>
    </citation>
    <scope>NUCLEOTIDE SEQUENCE [LARGE SCALE GENOMIC DNA]</scope>
</reference>
<dbReference type="Proteomes" id="UP000176700">
    <property type="component" value="Unassembled WGS sequence"/>
</dbReference>
<accession>A0A1G2FXK8</accession>
<protein>
    <submittedName>
        <fullName evidence="1">Uncharacterized protein</fullName>
    </submittedName>
</protein>